<comment type="caution">
    <text evidence="4">The sequence shown here is derived from an EMBL/GenBank/DDBJ whole genome shotgun (WGS) entry which is preliminary data.</text>
</comment>
<dbReference type="CDD" id="cd00293">
    <property type="entry name" value="USP-like"/>
    <property type="match status" value="1"/>
</dbReference>
<dbReference type="EMBL" id="JAMQOL010000103">
    <property type="protein sequence ID" value="MCM4085170.1"/>
    <property type="molecule type" value="Genomic_DNA"/>
</dbReference>
<evidence type="ECO:0000256" key="2">
    <source>
        <dbReference type="SAM" id="MobiDB-lite"/>
    </source>
</evidence>
<reference evidence="4 5" key="1">
    <citation type="submission" date="2022-06" db="EMBL/GenBank/DDBJ databases">
        <title>Actinoplanes abujensis sp. nov., isolated from Nigerian arid soil.</title>
        <authorList>
            <person name="Ding P."/>
        </authorList>
    </citation>
    <scope>NUCLEOTIDE SEQUENCE [LARGE SCALE GENOMIC DNA]</scope>
    <source>
        <strain evidence="5">TRM88002</strain>
    </source>
</reference>
<evidence type="ECO:0000313" key="5">
    <source>
        <dbReference type="Proteomes" id="UP001523216"/>
    </source>
</evidence>
<keyword evidence="5" id="KW-1185">Reference proteome</keyword>
<proteinExistence type="inferred from homology"/>
<dbReference type="SUPFAM" id="SSF52402">
    <property type="entry name" value="Adenine nucleotide alpha hydrolases-like"/>
    <property type="match status" value="2"/>
</dbReference>
<dbReference type="PANTHER" id="PTHR46268">
    <property type="entry name" value="STRESS RESPONSE PROTEIN NHAX"/>
    <property type="match status" value="1"/>
</dbReference>
<feature type="region of interest" description="Disordered" evidence="2">
    <location>
        <begin position="261"/>
        <end position="291"/>
    </location>
</feature>
<organism evidence="4 5">
    <name type="scientific">Paractinoplanes hotanensis</name>
    <dbReference type="NCBI Taxonomy" id="2906497"/>
    <lineage>
        <taxon>Bacteria</taxon>
        <taxon>Bacillati</taxon>
        <taxon>Actinomycetota</taxon>
        <taxon>Actinomycetes</taxon>
        <taxon>Micromonosporales</taxon>
        <taxon>Micromonosporaceae</taxon>
        <taxon>Paractinoplanes</taxon>
    </lineage>
</organism>
<evidence type="ECO:0000259" key="3">
    <source>
        <dbReference type="Pfam" id="PF00582"/>
    </source>
</evidence>
<dbReference type="InterPro" id="IPR014729">
    <property type="entry name" value="Rossmann-like_a/b/a_fold"/>
</dbReference>
<accession>A0ABT0YHD3</accession>
<name>A0ABT0YHD3_9ACTN</name>
<dbReference type="PANTHER" id="PTHR46268:SF6">
    <property type="entry name" value="UNIVERSAL STRESS PROTEIN UP12"/>
    <property type="match status" value="1"/>
</dbReference>
<dbReference type="RefSeq" id="WP_251804902.1">
    <property type="nucleotide sequence ID" value="NZ_JAMQOL010000103.1"/>
</dbReference>
<dbReference type="Pfam" id="PF00582">
    <property type="entry name" value="Usp"/>
    <property type="match status" value="1"/>
</dbReference>
<evidence type="ECO:0000256" key="1">
    <source>
        <dbReference type="ARBA" id="ARBA00008791"/>
    </source>
</evidence>
<evidence type="ECO:0000313" key="4">
    <source>
        <dbReference type="EMBL" id="MCM4085170.1"/>
    </source>
</evidence>
<protein>
    <submittedName>
        <fullName evidence="4">Universal stress protein</fullName>
    </submittedName>
</protein>
<gene>
    <name evidence="4" type="ORF">LXN57_47360</name>
</gene>
<feature type="domain" description="UspA" evidence="3">
    <location>
        <begin position="13"/>
        <end position="141"/>
    </location>
</feature>
<dbReference type="Proteomes" id="UP001523216">
    <property type="component" value="Unassembled WGS sequence"/>
</dbReference>
<comment type="similarity">
    <text evidence="1">Belongs to the universal stress protein A family.</text>
</comment>
<sequence length="291" mass="30999">MRTDRLITRVLPVMVGVNGSDATPALIDFAAAEAATYQVPLVLVHVWPGRYLGAFRGRSAQPSPADAQRLLTLAAARVGLVAPEVTTHTQLLDGSAARLLERASSRAGLLVVGHRDRADARSAWGSTTAYLAHHSACPLMIHHGSARDDGPVVVAASLRPTGETPLGFAFERAARAGAPLIVVHMWTTERAAAEHRLSLALKRWTTRFPGVAAECLVVTDLDMPHTIERSLRRGRLMVAGTGSRGSFTELLGSVRESRLGPPARCPNVLVPPERPQMGPKDPGKPGPATKV</sequence>
<dbReference type="InterPro" id="IPR006016">
    <property type="entry name" value="UspA"/>
</dbReference>
<dbReference type="Gene3D" id="3.40.50.620">
    <property type="entry name" value="HUPs"/>
    <property type="match status" value="2"/>
</dbReference>